<evidence type="ECO:0000313" key="1">
    <source>
        <dbReference type="Proteomes" id="UP000050790"/>
    </source>
</evidence>
<organism evidence="1 2">
    <name type="scientific">Schistosoma margrebowiei</name>
    <dbReference type="NCBI Taxonomy" id="48269"/>
    <lineage>
        <taxon>Eukaryota</taxon>
        <taxon>Metazoa</taxon>
        <taxon>Spiralia</taxon>
        <taxon>Lophotrochozoa</taxon>
        <taxon>Platyhelminthes</taxon>
        <taxon>Trematoda</taxon>
        <taxon>Digenea</taxon>
        <taxon>Strigeidida</taxon>
        <taxon>Schistosomatoidea</taxon>
        <taxon>Schistosomatidae</taxon>
        <taxon>Schistosoma</taxon>
    </lineage>
</organism>
<evidence type="ECO:0008006" key="3">
    <source>
        <dbReference type="Google" id="ProtNLM"/>
    </source>
</evidence>
<evidence type="ECO:0000313" key="2">
    <source>
        <dbReference type="WBParaSite" id="SMRG1_45620.1"/>
    </source>
</evidence>
<reference evidence="2" key="1">
    <citation type="submission" date="2023-11" db="UniProtKB">
        <authorList>
            <consortium name="WormBaseParasite"/>
        </authorList>
    </citation>
    <scope>IDENTIFICATION</scope>
</reference>
<dbReference type="WBParaSite" id="SMRG1_45620.1">
    <property type="protein sequence ID" value="SMRG1_45620.1"/>
    <property type="gene ID" value="SMRG1_45620"/>
</dbReference>
<name>A0AA84ZU50_9TREM</name>
<protein>
    <recommendedName>
        <fullName evidence="3">Egg protein CP391S-like protein</fullName>
    </recommendedName>
</protein>
<sequence length="279" mass="31338">MMSNQPIPVVNDKFVRLANGEEITPKLPFKFYGTNVRALKMRIYENTVVIEMKAEEEIGIISTYLKEGALSALEISNKNVTLKVLYLIRPNGKISFYYENVPEEVGINETSSSVYGRFPCEVEAPIYPIITVIGERIKTGILVEYEVSGDCPNHNSSEACKGAKTSNTMCMWCEHANMCITSNDKDTQKFKVNGCRNKNSAIIGVSSETTLIEEKETTSTVNEADLRSELWQTTENFETHLTIPNVKVSSKPTTVEQEDKWYSITRCKRGGFLIKSSQS</sequence>
<proteinExistence type="predicted"/>
<dbReference type="AlphaFoldDB" id="A0AA84ZU50"/>
<dbReference type="Proteomes" id="UP000050790">
    <property type="component" value="Unassembled WGS sequence"/>
</dbReference>
<accession>A0AA84ZU50</accession>